<name>A0ABS0JEF7_9ACTN</name>
<protein>
    <submittedName>
        <fullName evidence="2">Uncharacterized protein</fullName>
    </submittedName>
</protein>
<proteinExistence type="predicted"/>
<sequence>MTMSPVPGSLVGDRNPSAAPATTSVIGAR</sequence>
<evidence type="ECO:0000313" key="3">
    <source>
        <dbReference type="Proteomes" id="UP000614915"/>
    </source>
</evidence>
<comment type="caution">
    <text evidence="2">The sequence shown here is derived from an EMBL/GenBank/DDBJ whole genome shotgun (WGS) entry which is preliminary data.</text>
</comment>
<gene>
    <name evidence="2" type="ORF">IW248_001349</name>
</gene>
<evidence type="ECO:0000313" key="2">
    <source>
        <dbReference type="EMBL" id="MBG6065062.1"/>
    </source>
</evidence>
<organism evidence="2 3">
    <name type="scientific">Micromonospora ureilytica</name>
    <dbReference type="NCBI Taxonomy" id="709868"/>
    <lineage>
        <taxon>Bacteria</taxon>
        <taxon>Bacillati</taxon>
        <taxon>Actinomycetota</taxon>
        <taxon>Actinomycetes</taxon>
        <taxon>Micromonosporales</taxon>
        <taxon>Micromonosporaceae</taxon>
        <taxon>Micromonospora</taxon>
    </lineage>
</organism>
<keyword evidence="3" id="KW-1185">Reference proteome</keyword>
<feature type="region of interest" description="Disordered" evidence="1">
    <location>
        <begin position="1"/>
        <end position="29"/>
    </location>
</feature>
<reference evidence="2 3" key="1">
    <citation type="submission" date="2020-11" db="EMBL/GenBank/DDBJ databases">
        <title>Sequencing the genomes of 1000 actinobacteria strains.</title>
        <authorList>
            <person name="Klenk H.-P."/>
        </authorList>
    </citation>
    <scope>NUCLEOTIDE SEQUENCE [LARGE SCALE GENOMIC DNA]</scope>
    <source>
        <strain evidence="2 3">DSM 101692</strain>
    </source>
</reference>
<evidence type="ECO:0000256" key="1">
    <source>
        <dbReference type="SAM" id="MobiDB-lite"/>
    </source>
</evidence>
<accession>A0ABS0JEF7</accession>
<dbReference type="EMBL" id="JADOTX010000001">
    <property type="protein sequence ID" value="MBG6065062.1"/>
    <property type="molecule type" value="Genomic_DNA"/>
</dbReference>
<dbReference type="Proteomes" id="UP000614915">
    <property type="component" value="Unassembled WGS sequence"/>
</dbReference>
<feature type="compositionally biased region" description="Polar residues" evidence="1">
    <location>
        <begin position="20"/>
        <end position="29"/>
    </location>
</feature>